<dbReference type="EMBL" id="CAUEEQ010007219">
    <property type="protein sequence ID" value="CAJ0930761.1"/>
    <property type="molecule type" value="Genomic_DNA"/>
</dbReference>
<sequence>MEASVQVAGPENMTMAAIQDGVERRKFACGKLMKILELLQLKASGPRLWSWMTDPVASEN</sequence>
<gene>
    <name evidence="1" type="ORF">RIMI_LOCUS4472903</name>
</gene>
<reference evidence="1" key="1">
    <citation type="submission" date="2023-07" db="EMBL/GenBank/DDBJ databases">
        <authorList>
            <person name="Stuckert A."/>
        </authorList>
    </citation>
    <scope>NUCLEOTIDE SEQUENCE</scope>
</reference>
<comment type="caution">
    <text evidence="1">The sequence shown here is derived from an EMBL/GenBank/DDBJ whole genome shotgun (WGS) entry which is preliminary data.</text>
</comment>
<evidence type="ECO:0000313" key="2">
    <source>
        <dbReference type="Proteomes" id="UP001176940"/>
    </source>
</evidence>
<evidence type="ECO:0000313" key="1">
    <source>
        <dbReference type="EMBL" id="CAJ0930761.1"/>
    </source>
</evidence>
<proteinExistence type="predicted"/>
<keyword evidence="2" id="KW-1185">Reference proteome</keyword>
<organism evidence="1 2">
    <name type="scientific">Ranitomeya imitator</name>
    <name type="common">mimic poison frog</name>
    <dbReference type="NCBI Taxonomy" id="111125"/>
    <lineage>
        <taxon>Eukaryota</taxon>
        <taxon>Metazoa</taxon>
        <taxon>Chordata</taxon>
        <taxon>Craniata</taxon>
        <taxon>Vertebrata</taxon>
        <taxon>Euteleostomi</taxon>
        <taxon>Amphibia</taxon>
        <taxon>Batrachia</taxon>
        <taxon>Anura</taxon>
        <taxon>Neobatrachia</taxon>
        <taxon>Hyloidea</taxon>
        <taxon>Dendrobatidae</taxon>
        <taxon>Dendrobatinae</taxon>
        <taxon>Ranitomeya</taxon>
    </lineage>
</organism>
<dbReference type="Proteomes" id="UP001176940">
    <property type="component" value="Unassembled WGS sequence"/>
</dbReference>
<protein>
    <submittedName>
        <fullName evidence="1">Uncharacterized protein</fullName>
    </submittedName>
</protein>
<accession>A0ABN9L4P2</accession>
<name>A0ABN9L4P2_9NEOB</name>